<accession>A0A8K0R047</accession>
<dbReference type="AlphaFoldDB" id="A0A8K0R047"/>
<keyword evidence="2" id="KW-0812">Transmembrane</keyword>
<evidence type="ECO:0000313" key="3">
    <source>
        <dbReference type="EMBL" id="KAH7080711.1"/>
    </source>
</evidence>
<dbReference type="PANTHER" id="PTHR28187">
    <property type="entry name" value="PROTEIN RCR1-RELATED"/>
    <property type="match status" value="1"/>
</dbReference>
<keyword evidence="2" id="KW-1133">Transmembrane helix</keyword>
<comment type="caution">
    <text evidence="3">The sequence shown here is derived from an EMBL/GenBank/DDBJ whole genome shotgun (WGS) entry which is preliminary data.</text>
</comment>
<keyword evidence="4" id="KW-1185">Reference proteome</keyword>
<feature type="transmembrane region" description="Helical" evidence="2">
    <location>
        <begin position="35"/>
        <end position="57"/>
    </location>
</feature>
<gene>
    <name evidence="3" type="ORF">FB567DRAFT_111379</name>
</gene>
<feature type="region of interest" description="Disordered" evidence="1">
    <location>
        <begin position="66"/>
        <end position="155"/>
    </location>
</feature>
<proteinExistence type="predicted"/>
<dbReference type="Pfam" id="PF12273">
    <property type="entry name" value="RCR"/>
    <property type="match status" value="1"/>
</dbReference>
<feature type="compositionally biased region" description="Low complexity" evidence="1">
    <location>
        <begin position="79"/>
        <end position="94"/>
    </location>
</feature>
<evidence type="ECO:0000256" key="1">
    <source>
        <dbReference type="SAM" id="MobiDB-lite"/>
    </source>
</evidence>
<organism evidence="3 4">
    <name type="scientific">Paraphoma chrysanthemicola</name>
    <dbReference type="NCBI Taxonomy" id="798071"/>
    <lineage>
        <taxon>Eukaryota</taxon>
        <taxon>Fungi</taxon>
        <taxon>Dikarya</taxon>
        <taxon>Ascomycota</taxon>
        <taxon>Pezizomycotina</taxon>
        <taxon>Dothideomycetes</taxon>
        <taxon>Pleosporomycetidae</taxon>
        <taxon>Pleosporales</taxon>
        <taxon>Pleosporineae</taxon>
        <taxon>Phaeosphaeriaceae</taxon>
        <taxon>Paraphoma</taxon>
    </lineage>
</organism>
<evidence type="ECO:0000313" key="4">
    <source>
        <dbReference type="Proteomes" id="UP000813461"/>
    </source>
</evidence>
<feature type="compositionally biased region" description="Pro residues" evidence="1">
    <location>
        <begin position="95"/>
        <end position="104"/>
    </location>
</feature>
<name>A0A8K0R047_9PLEO</name>
<feature type="compositionally biased region" description="Polar residues" evidence="1">
    <location>
        <begin position="107"/>
        <end position="129"/>
    </location>
</feature>
<dbReference type="OrthoDB" id="3556830at2759"/>
<dbReference type="Proteomes" id="UP000813461">
    <property type="component" value="Unassembled WGS sequence"/>
</dbReference>
<sequence length="155" mass="17703">MYIAPRQVYYDDECYIDQFGRRRCYRSAWDNWVRWVVLAVVVIGFFLLFVLCSCITARRRRKAGRQPFYGTGWASRPGQNNTQQPYYNNNFNAQPAPPYSPQPPSNTGYYGQNASYYNNGQQNGVELQSPQPTYGGAQYQPPPGPPPTKGDGIVR</sequence>
<evidence type="ECO:0000256" key="2">
    <source>
        <dbReference type="SAM" id="Phobius"/>
    </source>
</evidence>
<feature type="compositionally biased region" description="Low complexity" evidence="1">
    <location>
        <begin position="130"/>
        <end position="139"/>
    </location>
</feature>
<keyword evidence="2" id="KW-0472">Membrane</keyword>
<reference evidence="3" key="1">
    <citation type="journal article" date="2021" name="Nat. Commun.">
        <title>Genetic determinants of endophytism in the Arabidopsis root mycobiome.</title>
        <authorList>
            <person name="Mesny F."/>
            <person name="Miyauchi S."/>
            <person name="Thiergart T."/>
            <person name="Pickel B."/>
            <person name="Atanasova L."/>
            <person name="Karlsson M."/>
            <person name="Huettel B."/>
            <person name="Barry K.W."/>
            <person name="Haridas S."/>
            <person name="Chen C."/>
            <person name="Bauer D."/>
            <person name="Andreopoulos W."/>
            <person name="Pangilinan J."/>
            <person name="LaButti K."/>
            <person name="Riley R."/>
            <person name="Lipzen A."/>
            <person name="Clum A."/>
            <person name="Drula E."/>
            <person name="Henrissat B."/>
            <person name="Kohler A."/>
            <person name="Grigoriev I.V."/>
            <person name="Martin F.M."/>
            <person name="Hacquard S."/>
        </authorList>
    </citation>
    <scope>NUCLEOTIDE SEQUENCE</scope>
    <source>
        <strain evidence="3">MPI-SDFR-AT-0120</strain>
    </source>
</reference>
<dbReference type="PANTHER" id="PTHR28187:SF1">
    <property type="entry name" value="PROTEIN RCR1-RELATED"/>
    <property type="match status" value="1"/>
</dbReference>
<dbReference type="EMBL" id="JAGMVJ010000015">
    <property type="protein sequence ID" value="KAH7080711.1"/>
    <property type="molecule type" value="Genomic_DNA"/>
</dbReference>
<dbReference type="InterPro" id="IPR020999">
    <property type="entry name" value="Chitin_synth_reg_RCR"/>
</dbReference>
<dbReference type="GO" id="GO:0016192">
    <property type="term" value="P:vesicle-mediated transport"/>
    <property type="evidence" value="ECO:0007669"/>
    <property type="project" value="TreeGrafter"/>
</dbReference>
<protein>
    <submittedName>
        <fullName evidence="3">Chitin synthesis regulation, resistance to congo red-domain-containing protein</fullName>
    </submittedName>
</protein>